<protein>
    <submittedName>
        <fullName evidence="2">Uncharacterized protein</fullName>
    </submittedName>
</protein>
<evidence type="ECO:0000256" key="1">
    <source>
        <dbReference type="SAM" id="MobiDB-lite"/>
    </source>
</evidence>
<dbReference type="OrthoDB" id="694469at2759"/>
<sequence length="168" mass="19007">MQSGPPSSVRTNFSSSKPESKAPVGNNTLWKERQLWDFRKANGLCMYCGDKFDKAHATSCVKRQSAQVNAIVVNDLDHHVTEEVLRQLDIKDNISEEFEQLSLNVVSGTSSGDVLKLQALVRGKVMLLLLDSDSSHSFVNFSFLQEVGIQSQPNKLKWQMEKYWSLMR</sequence>
<evidence type="ECO:0000313" key="2">
    <source>
        <dbReference type="EMBL" id="PUZ41538.1"/>
    </source>
</evidence>
<dbReference type="AlphaFoldDB" id="A0A2T7CE05"/>
<name>A0A2T7CE05_9POAL</name>
<dbReference type="Gramene" id="PUZ41538">
    <property type="protein sequence ID" value="PUZ41538"/>
    <property type="gene ID" value="GQ55_9G513400"/>
</dbReference>
<accession>A0A2T7CE05</accession>
<feature type="compositionally biased region" description="Polar residues" evidence="1">
    <location>
        <begin position="1"/>
        <end position="17"/>
    </location>
</feature>
<dbReference type="EMBL" id="CM009757">
    <property type="protein sequence ID" value="PUZ41538.1"/>
    <property type="molecule type" value="Genomic_DNA"/>
</dbReference>
<gene>
    <name evidence="2" type="ORF">GQ55_9G513400</name>
</gene>
<feature type="region of interest" description="Disordered" evidence="1">
    <location>
        <begin position="1"/>
        <end position="25"/>
    </location>
</feature>
<evidence type="ECO:0000313" key="3">
    <source>
        <dbReference type="Proteomes" id="UP000244336"/>
    </source>
</evidence>
<dbReference type="Proteomes" id="UP000244336">
    <property type="component" value="Chromosome 9"/>
</dbReference>
<keyword evidence="3" id="KW-1185">Reference proteome</keyword>
<reference evidence="2 3" key="1">
    <citation type="submission" date="2018-04" db="EMBL/GenBank/DDBJ databases">
        <title>WGS assembly of Panicum hallii var. hallii HAL2.</title>
        <authorList>
            <person name="Lovell J."/>
            <person name="Jenkins J."/>
            <person name="Lowry D."/>
            <person name="Mamidi S."/>
            <person name="Sreedasyam A."/>
            <person name="Weng X."/>
            <person name="Barry K."/>
            <person name="Bonette J."/>
            <person name="Campitelli B."/>
            <person name="Daum C."/>
            <person name="Gordon S."/>
            <person name="Gould B."/>
            <person name="Lipzen A."/>
            <person name="MacQueen A."/>
            <person name="Palacio-Mejia J."/>
            <person name="Plott C."/>
            <person name="Shakirov E."/>
            <person name="Shu S."/>
            <person name="Yoshinaga Y."/>
            <person name="Zane M."/>
            <person name="Rokhsar D."/>
            <person name="Grimwood J."/>
            <person name="Schmutz J."/>
            <person name="Juenger T."/>
        </authorList>
    </citation>
    <scope>NUCLEOTIDE SEQUENCE [LARGE SCALE GENOMIC DNA]</scope>
    <source>
        <strain evidence="3">cv. HAL2</strain>
    </source>
</reference>
<proteinExistence type="predicted"/>
<organism evidence="2 3">
    <name type="scientific">Panicum hallii var. hallii</name>
    <dbReference type="NCBI Taxonomy" id="1504633"/>
    <lineage>
        <taxon>Eukaryota</taxon>
        <taxon>Viridiplantae</taxon>
        <taxon>Streptophyta</taxon>
        <taxon>Embryophyta</taxon>
        <taxon>Tracheophyta</taxon>
        <taxon>Spermatophyta</taxon>
        <taxon>Magnoliopsida</taxon>
        <taxon>Liliopsida</taxon>
        <taxon>Poales</taxon>
        <taxon>Poaceae</taxon>
        <taxon>PACMAD clade</taxon>
        <taxon>Panicoideae</taxon>
        <taxon>Panicodae</taxon>
        <taxon>Paniceae</taxon>
        <taxon>Panicinae</taxon>
        <taxon>Panicum</taxon>
        <taxon>Panicum sect. Panicum</taxon>
    </lineage>
</organism>